<evidence type="ECO:0000313" key="1">
    <source>
        <dbReference type="EMBL" id="CAL5142103.1"/>
    </source>
</evidence>
<name>A0AAV2TYY6_CALDB</name>
<organism evidence="1 2">
    <name type="scientific">Calicophoron daubneyi</name>
    <name type="common">Rumen fluke</name>
    <name type="synonym">Paramphistomum daubneyi</name>
    <dbReference type="NCBI Taxonomy" id="300641"/>
    <lineage>
        <taxon>Eukaryota</taxon>
        <taxon>Metazoa</taxon>
        <taxon>Spiralia</taxon>
        <taxon>Lophotrochozoa</taxon>
        <taxon>Platyhelminthes</taxon>
        <taxon>Trematoda</taxon>
        <taxon>Digenea</taxon>
        <taxon>Plagiorchiida</taxon>
        <taxon>Pronocephalata</taxon>
        <taxon>Paramphistomoidea</taxon>
        <taxon>Paramphistomidae</taxon>
        <taxon>Calicophoron</taxon>
    </lineage>
</organism>
<sequence>MAKKKDKDFQKVKIKIGRKLKRQNETVIDLTRKKIRLPREREVDEEEFSRRSGREIVTEAIERLALERSGIQLQAVQSLNRILDPFIKQLATLDHPEFLRTTVQSRHLEQLFNLYQAVFHSSSESQLGLSLGSLLCSLSSICRSVTDPKLYTALLQLFTALIKFTSMFPQLPDLLDALERIAVDLLQRLEATWQWLGCRLSGLVFQSRCEYLVTAMLVSVKPQRRTKTRLVDPIRLMCYSSIFSRAFYRLFENLKENQALEDVSNQRTYLLRTILAFFKDSQYSVYWVYHSDHPFIESLPFWPRDPVGSAVYTPCHGFNLATLMSSPPVFNCSDSSVINMAMTNLLPDCHSLGITSSSRAYSRNNSKTAKTPNSDPVTGMPLSSSRACGISSREYQALLRCVLEEGTVLLGEICTSIGKTTLTCLYCVIRILRVALESRMLDFRPRGSEENGDSLRYSELYNVFLRFITKLYTVVPVSLPDEEENSTTKGIPSLESPLVGLSRRQARRLKSRSAKLKIRGKSRLAEKILSHAQRVGPAQNAATLAPLVHRVNQAVVELFACLEWYHQPRMSDDSRAMRLPLPPRETQARMAKLFLHVLTQDNKESNLSLTVLTSWLRAFDIYLFFPVRRWRSSQLIRSGLFTAPLVVCLWRLLSRLWRSYSTTLPDRSLTRTQCRLLGRVIGILTGFLSFDLHGFQSSVKPSPGTESASTSEVLLVASEDSHAVASEYDEVWIWQRLEDLKLTQESLGHLSQSIFSDLVDILVRLIHVSPPRILFATAPASQSLASLREEMEQTDSKRANCLPVQLIDNTWISCLDVLISLNFVHAVQALKNDAAVREKLDLSRRLTGSLIPLEECCKMLNISVPSEVGNHLGCLVSGYLPSTNCRYVSPLFWRTCKDNRADSCYFEL</sequence>
<evidence type="ECO:0000313" key="2">
    <source>
        <dbReference type="Proteomes" id="UP001497525"/>
    </source>
</evidence>
<reference evidence="1" key="1">
    <citation type="submission" date="2024-06" db="EMBL/GenBank/DDBJ databases">
        <authorList>
            <person name="Liu X."/>
            <person name="Lenzi L."/>
            <person name="Haldenby T S."/>
            <person name="Uol C."/>
        </authorList>
    </citation>
    <scope>NUCLEOTIDE SEQUENCE</scope>
</reference>
<protein>
    <submittedName>
        <fullName evidence="1">Uncharacterized protein</fullName>
    </submittedName>
</protein>
<dbReference type="EMBL" id="CAXLJL010000956">
    <property type="protein sequence ID" value="CAL5142103.1"/>
    <property type="molecule type" value="Genomic_DNA"/>
</dbReference>
<dbReference type="Proteomes" id="UP001497525">
    <property type="component" value="Unassembled WGS sequence"/>
</dbReference>
<gene>
    <name evidence="1" type="ORF">CDAUBV1_LOCUS17382</name>
</gene>
<proteinExistence type="predicted"/>
<dbReference type="AlphaFoldDB" id="A0AAV2TYY6"/>
<accession>A0AAV2TYY6</accession>
<comment type="caution">
    <text evidence="1">The sequence shown here is derived from an EMBL/GenBank/DDBJ whole genome shotgun (WGS) entry which is preliminary data.</text>
</comment>